<keyword evidence="3" id="KW-1185">Reference proteome</keyword>
<evidence type="ECO:0000313" key="3">
    <source>
        <dbReference type="Proteomes" id="UP000218231"/>
    </source>
</evidence>
<accession>A0A2A2LWN8</accession>
<protein>
    <submittedName>
        <fullName evidence="2">Uncharacterized protein</fullName>
    </submittedName>
</protein>
<reference evidence="2 3" key="1">
    <citation type="journal article" date="2017" name="Curr. Biol.">
        <title>Genome architecture and evolution of a unichromosomal asexual nematode.</title>
        <authorList>
            <person name="Fradin H."/>
            <person name="Zegar C."/>
            <person name="Gutwein M."/>
            <person name="Lucas J."/>
            <person name="Kovtun M."/>
            <person name="Corcoran D."/>
            <person name="Baugh L.R."/>
            <person name="Kiontke K."/>
            <person name="Gunsalus K."/>
            <person name="Fitch D.H."/>
            <person name="Piano F."/>
        </authorList>
    </citation>
    <scope>NUCLEOTIDE SEQUENCE [LARGE SCALE GENOMIC DNA]</scope>
    <source>
        <strain evidence="2">PF1309</strain>
    </source>
</reference>
<organism evidence="2 3">
    <name type="scientific">Diploscapter pachys</name>
    <dbReference type="NCBI Taxonomy" id="2018661"/>
    <lineage>
        <taxon>Eukaryota</taxon>
        <taxon>Metazoa</taxon>
        <taxon>Ecdysozoa</taxon>
        <taxon>Nematoda</taxon>
        <taxon>Chromadorea</taxon>
        <taxon>Rhabditida</taxon>
        <taxon>Rhabditina</taxon>
        <taxon>Rhabditomorpha</taxon>
        <taxon>Rhabditoidea</taxon>
        <taxon>Rhabditidae</taxon>
        <taxon>Diploscapter</taxon>
    </lineage>
</organism>
<evidence type="ECO:0000313" key="2">
    <source>
        <dbReference type="EMBL" id="PAV90417.1"/>
    </source>
</evidence>
<keyword evidence="1" id="KW-0472">Membrane</keyword>
<dbReference type="EMBL" id="LIAE01006374">
    <property type="protein sequence ID" value="PAV90417.1"/>
    <property type="molecule type" value="Genomic_DNA"/>
</dbReference>
<name>A0A2A2LWN8_9BILA</name>
<sequence length="172" mass="20408">MKGTDKFKNVTQHLLKIKILMNFLFLKSCIFIFIHKFLSIQILYEDSKDGNINFNDVLRIKENFGLNTSQILKKFRDRRRYVETTVMKALVQLKVTRLDDYRLDSIVQITKQTRKIVENTLKKFKEKIIEKISKVSFYGDFLSFDDIKNETSSFDVNIGFMILALLFERSRS</sequence>
<keyword evidence="1" id="KW-0812">Transmembrane</keyword>
<feature type="transmembrane region" description="Helical" evidence="1">
    <location>
        <begin position="20"/>
        <end position="44"/>
    </location>
</feature>
<proteinExistence type="predicted"/>
<dbReference type="AlphaFoldDB" id="A0A2A2LWN8"/>
<evidence type="ECO:0000256" key="1">
    <source>
        <dbReference type="SAM" id="Phobius"/>
    </source>
</evidence>
<keyword evidence="1" id="KW-1133">Transmembrane helix</keyword>
<gene>
    <name evidence="2" type="ORF">WR25_17051</name>
</gene>
<dbReference type="Proteomes" id="UP000218231">
    <property type="component" value="Unassembled WGS sequence"/>
</dbReference>
<comment type="caution">
    <text evidence="2">The sequence shown here is derived from an EMBL/GenBank/DDBJ whole genome shotgun (WGS) entry which is preliminary data.</text>
</comment>